<gene>
    <name evidence="1" type="ORF">L873DRAFT_1817347</name>
</gene>
<dbReference type="EMBL" id="ML120468">
    <property type="protein sequence ID" value="RPA92683.1"/>
    <property type="molecule type" value="Genomic_DNA"/>
</dbReference>
<protein>
    <submittedName>
        <fullName evidence="1">Uncharacterized protein</fullName>
    </submittedName>
</protein>
<keyword evidence="2" id="KW-1185">Reference proteome</keyword>
<name>A0A3N4J2W7_9PEZI</name>
<sequence length="64" mass="7513">QLTQETDLLNAEKLCFSRLRNLPNNSIDEFGRLKSFVDGDTDVVQNSLESMPERRFLRYGSREY</sequence>
<organism evidence="1 2">
    <name type="scientific">Choiromyces venosus 120613-1</name>
    <dbReference type="NCBI Taxonomy" id="1336337"/>
    <lineage>
        <taxon>Eukaryota</taxon>
        <taxon>Fungi</taxon>
        <taxon>Dikarya</taxon>
        <taxon>Ascomycota</taxon>
        <taxon>Pezizomycotina</taxon>
        <taxon>Pezizomycetes</taxon>
        <taxon>Pezizales</taxon>
        <taxon>Tuberaceae</taxon>
        <taxon>Choiromyces</taxon>
    </lineage>
</organism>
<dbReference type="Proteomes" id="UP000276215">
    <property type="component" value="Unassembled WGS sequence"/>
</dbReference>
<evidence type="ECO:0000313" key="2">
    <source>
        <dbReference type="Proteomes" id="UP000276215"/>
    </source>
</evidence>
<evidence type="ECO:0000313" key="1">
    <source>
        <dbReference type="EMBL" id="RPA92683.1"/>
    </source>
</evidence>
<accession>A0A3N4J2W7</accession>
<reference evidence="1 2" key="1">
    <citation type="journal article" date="2018" name="Nat. Ecol. Evol.">
        <title>Pezizomycetes genomes reveal the molecular basis of ectomycorrhizal truffle lifestyle.</title>
        <authorList>
            <person name="Murat C."/>
            <person name="Payen T."/>
            <person name="Noel B."/>
            <person name="Kuo A."/>
            <person name="Morin E."/>
            <person name="Chen J."/>
            <person name="Kohler A."/>
            <person name="Krizsan K."/>
            <person name="Balestrini R."/>
            <person name="Da Silva C."/>
            <person name="Montanini B."/>
            <person name="Hainaut M."/>
            <person name="Levati E."/>
            <person name="Barry K.W."/>
            <person name="Belfiori B."/>
            <person name="Cichocki N."/>
            <person name="Clum A."/>
            <person name="Dockter R.B."/>
            <person name="Fauchery L."/>
            <person name="Guy J."/>
            <person name="Iotti M."/>
            <person name="Le Tacon F."/>
            <person name="Lindquist E.A."/>
            <person name="Lipzen A."/>
            <person name="Malagnac F."/>
            <person name="Mello A."/>
            <person name="Molinier V."/>
            <person name="Miyauchi S."/>
            <person name="Poulain J."/>
            <person name="Riccioni C."/>
            <person name="Rubini A."/>
            <person name="Sitrit Y."/>
            <person name="Splivallo R."/>
            <person name="Traeger S."/>
            <person name="Wang M."/>
            <person name="Zifcakova L."/>
            <person name="Wipf D."/>
            <person name="Zambonelli A."/>
            <person name="Paolocci F."/>
            <person name="Nowrousian M."/>
            <person name="Ottonello S."/>
            <person name="Baldrian P."/>
            <person name="Spatafora J.W."/>
            <person name="Henrissat B."/>
            <person name="Nagy L.G."/>
            <person name="Aury J.M."/>
            <person name="Wincker P."/>
            <person name="Grigoriev I.V."/>
            <person name="Bonfante P."/>
            <person name="Martin F.M."/>
        </authorList>
    </citation>
    <scope>NUCLEOTIDE SEQUENCE [LARGE SCALE GENOMIC DNA]</scope>
    <source>
        <strain evidence="1 2">120613-1</strain>
    </source>
</reference>
<feature type="non-terminal residue" evidence="1">
    <location>
        <position position="1"/>
    </location>
</feature>
<dbReference type="AlphaFoldDB" id="A0A3N4J2W7"/>
<proteinExistence type="predicted"/>